<reference evidence="2" key="1">
    <citation type="journal article" date="2021" name="Nat. Commun.">
        <title>Genetic determinants of endophytism in the Arabidopsis root mycobiome.</title>
        <authorList>
            <person name="Mesny F."/>
            <person name="Miyauchi S."/>
            <person name="Thiergart T."/>
            <person name="Pickel B."/>
            <person name="Atanasova L."/>
            <person name="Karlsson M."/>
            <person name="Huettel B."/>
            <person name="Barry K.W."/>
            <person name="Haridas S."/>
            <person name="Chen C."/>
            <person name="Bauer D."/>
            <person name="Andreopoulos W."/>
            <person name="Pangilinan J."/>
            <person name="LaButti K."/>
            <person name="Riley R."/>
            <person name="Lipzen A."/>
            <person name="Clum A."/>
            <person name="Drula E."/>
            <person name="Henrissat B."/>
            <person name="Kohler A."/>
            <person name="Grigoriev I.V."/>
            <person name="Martin F.M."/>
            <person name="Hacquard S."/>
        </authorList>
    </citation>
    <scope>NUCLEOTIDE SEQUENCE</scope>
    <source>
        <strain evidence="2">MPI-CAGE-AT-0147</strain>
    </source>
</reference>
<evidence type="ECO:0000313" key="2">
    <source>
        <dbReference type="EMBL" id="KAH7148314.1"/>
    </source>
</evidence>
<evidence type="ECO:0000313" key="3">
    <source>
        <dbReference type="Proteomes" id="UP000738349"/>
    </source>
</evidence>
<sequence>MHRNLRKAKQGHATSQKHEQGPGKVEKQKIHPPDFPPPRYFDNLSQKYLTKFMLRELDRRNTEARRSSDQLQQPTRPCTRLTVARWKDTHPPAERWVEECNSKTLKHIRRYAKHGGPDLADLRGVSNTCRLKSNFGRRKRFSDYLHSGRTKPMMHTKGDTPYDANFRQHIADHGIFTVGYKYLDGRPLPKPENFKEILEALAKPRASLNEFSEEDYDKHADIITNVSNEKHVMNSVITCLEGDATENKFISGGVRFRNLSDITDGTLGDGTPDQYHGARPEQLHRTIRQELNKSIIPSTRKDLPITPNFFLEAKGPGGTLGVAILQACYYGALGARGIHNLRCYRSLASTAYDNKAYTITVTYVAETLTIYAIHPIRVDERTELIMTRLCAFALNGGLKIFREAATAYRNAIDWAAQQRNLVIRQVNERLFARRAWSDFSGI</sequence>
<feature type="compositionally biased region" description="Basic residues" evidence="1">
    <location>
        <begin position="1"/>
        <end position="10"/>
    </location>
</feature>
<evidence type="ECO:0000256" key="1">
    <source>
        <dbReference type="SAM" id="MobiDB-lite"/>
    </source>
</evidence>
<name>A0A9P9EYI3_9HYPO</name>
<dbReference type="AlphaFoldDB" id="A0A9P9EYI3"/>
<keyword evidence="3" id="KW-1185">Reference proteome</keyword>
<gene>
    <name evidence="2" type="ORF">EDB81DRAFT_841935</name>
</gene>
<protein>
    <submittedName>
        <fullName evidence="2">Uncharacterized protein</fullName>
    </submittedName>
</protein>
<dbReference type="EMBL" id="JAGMUV010000007">
    <property type="protein sequence ID" value="KAH7148314.1"/>
    <property type="molecule type" value="Genomic_DNA"/>
</dbReference>
<organism evidence="2 3">
    <name type="scientific">Dactylonectria macrodidyma</name>
    <dbReference type="NCBI Taxonomy" id="307937"/>
    <lineage>
        <taxon>Eukaryota</taxon>
        <taxon>Fungi</taxon>
        <taxon>Dikarya</taxon>
        <taxon>Ascomycota</taxon>
        <taxon>Pezizomycotina</taxon>
        <taxon>Sordariomycetes</taxon>
        <taxon>Hypocreomycetidae</taxon>
        <taxon>Hypocreales</taxon>
        <taxon>Nectriaceae</taxon>
        <taxon>Dactylonectria</taxon>
    </lineage>
</organism>
<comment type="caution">
    <text evidence="2">The sequence shown here is derived from an EMBL/GenBank/DDBJ whole genome shotgun (WGS) entry which is preliminary data.</text>
</comment>
<dbReference type="Proteomes" id="UP000738349">
    <property type="component" value="Unassembled WGS sequence"/>
</dbReference>
<proteinExistence type="predicted"/>
<feature type="region of interest" description="Disordered" evidence="1">
    <location>
        <begin position="1"/>
        <end position="42"/>
    </location>
</feature>
<accession>A0A9P9EYI3</accession>
<feature type="compositionally biased region" description="Basic and acidic residues" evidence="1">
    <location>
        <begin position="16"/>
        <end position="32"/>
    </location>
</feature>
<dbReference type="OrthoDB" id="5336565at2759"/>